<proteinExistence type="predicted"/>
<evidence type="ECO:0000313" key="3">
    <source>
        <dbReference type="Proteomes" id="UP000251186"/>
    </source>
</evidence>
<dbReference type="RefSeq" id="WP_220116420.1">
    <property type="nucleotide sequence ID" value="NZ_UAQP01000005.1"/>
</dbReference>
<accession>A0A2X1B7D6</accession>
<sequence length="95" mass="10145">MKRLMIVGGAFAAAALLSSCTTMSKDECLAGAWGEKGYVDGSSGYPMTRLDDHTKACAKFQIAPNPAAYGSAREDGLRTYCTFRRGWEEGRAGNA</sequence>
<dbReference type="AlphaFoldDB" id="A0A2X1B7D6"/>
<reference evidence="2 3" key="1">
    <citation type="submission" date="2018-06" db="EMBL/GenBank/DDBJ databases">
        <authorList>
            <consortium name="Pathogen Informatics"/>
            <person name="Doyle S."/>
        </authorList>
    </citation>
    <scope>NUCLEOTIDE SEQUENCE [LARGE SCALE GENOMIC DNA]</scope>
    <source>
        <strain evidence="2 3">NCTC11166</strain>
    </source>
</reference>
<dbReference type="Pfam" id="PF10973">
    <property type="entry name" value="DUF2799"/>
    <property type="match status" value="1"/>
</dbReference>
<feature type="signal peptide" evidence="1">
    <location>
        <begin position="1"/>
        <end position="24"/>
    </location>
</feature>
<organism evidence="2 3">
    <name type="scientific">Brevundimonas vesicularis</name>
    <name type="common">Pseudomonas vesicularis</name>
    <dbReference type="NCBI Taxonomy" id="41276"/>
    <lineage>
        <taxon>Bacteria</taxon>
        <taxon>Pseudomonadati</taxon>
        <taxon>Pseudomonadota</taxon>
        <taxon>Alphaproteobacteria</taxon>
        <taxon>Caulobacterales</taxon>
        <taxon>Caulobacteraceae</taxon>
        <taxon>Brevundimonas</taxon>
    </lineage>
</organism>
<evidence type="ECO:0000256" key="1">
    <source>
        <dbReference type="SAM" id="SignalP"/>
    </source>
</evidence>
<gene>
    <name evidence="2" type="ORF">NCTC11166_00239</name>
</gene>
<keyword evidence="1" id="KW-0732">Signal</keyword>
<dbReference type="PROSITE" id="PS51257">
    <property type="entry name" value="PROKAR_LIPOPROTEIN"/>
    <property type="match status" value="1"/>
</dbReference>
<dbReference type="InterPro" id="IPR021242">
    <property type="entry name" value="DUF2799"/>
</dbReference>
<feature type="chain" id="PRO_5015974055" evidence="1">
    <location>
        <begin position="25"/>
        <end position="95"/>
    </location>
</feature>
<evidence type="ECO:0000313" key="2">
    <source>
        <dbReference type="EMBL" id="SPU51929.1"/>
    </source>
</evidence>
<name>A0A2X1B7D6_BREVE</name>
<dbReference type="Proteomes" id="UP000251186">
    <property type="component" value="Unassembled WGS sequence"/>
</dbReference>
<dbReference type="EMBL" id="UAQP01000005">
    <property type="protein sequence ID" value="SPU51929.1"/>
    <property type="molecule type" value="Genomic_DNA"/>
</dbReference>
<protein>
    <submittedName>
        <fullName evidence="2">Protein of uncharacterized function (DUF2799)</fullName>
    </submittedName>
</protein>